<evidence type="ECO:0000259" key="2">
    <source>
        <dbReference type="Pfam" id="PF08327"/>
    </source>
</evidence>
<dbReference type="Proteomes" id="UP001060275">
    <property type="component" value="Unassembled WGS sequence"/>
</dbReference>
<organism evidence="3 4">
    <name type="scientific">Devosia ureilytica</name>
    <dbReference type="NCBI Taxonomy" id="2952754"/>
    <lineage>
        <taxon>Bacteria</taxon>
        <taxon>Pseudomonadati</taxon>
        <taxon>Pseudomonadota</taxon>
        <taxon>Alphaproteobacteria</taxon>
        <taxon>Hyphomicrobiales</taxon>
        <taxon>Devosiaceae</taxon>
        <taxon>Devosia</taxon>
    </lineage>
</organism>
<dbReference type="Gene3D" id="3.30.530.20">
    <property type="match status" value="1"/>
</dbReference>
<dbReference type="InterPro" id="IPR013538">
    <property type="entry name" value="ASHA1/2-like_C"/>
</dbReference>
<proteinExistence type="inferred from homology"/>
<sequence>MDEAKVGEPKPAKIATDVNRHSERELVITRTFDGPAHLVFEAWTTPELLMRWWTPKSFGITFISCEADVRTGGSYRFVFGHPDFDQPMAFFGKYIEVVPNEKIVWTNEEGDEGSVTSVTLSEKDGKTYLVLSDLYPSKDALDAALASGSTGAYPEQFEALDDLLAEIVSGTAG</sequence>
<gene>
    <name evidence="3" type="ORF">NF348_08595</name>
</gene>
<dbReference type="InterPro" id="IPR023393">
    <property type="entry name" value="START-like_dom_sf"/>
</dbReference>
<dbReference type="SUPFAM" id="SSF55961">
    <property type="entry name" value="Bet v1-like"/>
    <property type="match status" value="1"/>
</dbReference>
<name>A0A9Q4AP60_9HYPH</name>
<protein>
    <submittedName>
        <fullName evidence="3">SRPBCC family protein</fullName>
    </submittedName>
</protein>
<evidence type="ECO:0000256" key="1">
    <source>
        <dbReference type="ARBA" id="ARBA00006817"/>
    </source>
</evidence>
<evidence type="ECO:0000313" key="3">
    <source>
        <dbReference type="EMBL" id="MCP8887161.1"/>
    </source>
</evidence>
<reference evidence="3" key="1">
    <citation type="submission" date="2022-06" db="EMBL/GenBank/DDBJ databases">
        <title>Devosia sp. XJ19-45 genome assembly.</title>
        <authorList>
            <person name="Li B."/>
            <person name="Cai M."/>
            <person name="Nie G."/>
            <person name="Li W."/>
        </authorList>
    </citation>
    <scope>NUCLEOTIDE SEQUENCE</scope>
    <source>
        <strain evidence="3">XJ19-45</strain>
    </source>
</reference>
<evidence type="ECO:0000313" key="4">
    <source>
        <dbReference type="Proteomes" id="UP001060275"/>
    </source>
</evidence>
<accession>A0A9Q4AP60</accession>
<dbReference type="CDD" id="cd07826">
    <property type="entry name" value="SRPBCC_CalC_Aha1-like_9"/>
    <property type="match status" value="1"/>
</dbReference>
<keyword evidence="4" id="KW-1185">Reference proteome</keyword>
<comment type="similarity">
    <text evidence="1">Belongs to the AHA1 family.</text>
</comment>
<dbReference type="EMBL" id="JAMWDU010000003">
    <property type="protein sequence ID" value="MCP8887161.1"/>
    <property type="molecule type" value="Genomic_DNA"/>
</dbReference>
<dbReference type="RefSeq" id="WP_254674242.1">
    <property type="nucleotide sequence ID" value="NZ_JAMWDU010000003.1"/>
</dbReference>
<dbReference type="Pfam" id="PF08327">
    <property type="entry name" value="AHSA1"/>
    <property type="match status" value="1"/>
</dbReference>
<dbReference type="AlphaFoldDB" id="A0A9Q4AP60"/>
<comment type="caution">
    <text evidence="3">The sequence shown here is derived from an EMBL/GenBank/DDBJ whole genome shotgun (WGS) entry which is preliminary data.</text>
</comment>
<feature type="domain" description="Activator of Hsp90 ATPase homologue 1/2-like C-terminal" evidence="2">
    <location>
        <begin position="35"/>
        <end position="163"/>
    </location>
</feature>